<evidence type="ECO:0000313" key="1">
    <source>
        <dbReference type="EMBL" id="KAH9474253.1"/>
    </source>
</evidence>
<reference evidence="1" key="1">
    <citation type="submission" date="2021-10" db="EMBL/GenBank/DDBJ databases">
        <title>Psilocybe cubensis genome.</title>
        <authorList>
            <person name="Mckernan K.J."/>
            <person name="Crawford S."/>
            <person name="Trippe A."/>
            <person name="Kane L.T."/>
            <person name="Mclaughlin S."/>
        </authorList>
    </citation>
    <scope>NUCLEOTIDE SEQUENCE</scope>
    <source>
        <strain evidence="1">MGC-MH-2018</strain>
    </source>
</reference>
<organism evidence="1 2">
    <name type="scientific">Psilocybe cubensis</name>
    <name type="common">Psychedelic mushroom</name>
    <name type="synonym">Stropharia cubensis</name>
    <dbReference type="NCBI Taxonomy" id="181762"/>
    <lineage>
        <taxon>Eukaryota</taxon>
        <taxon>Fungi</taxon>
        <taxon>Dikarya</taxon>
        <taxon>Basidiomycota</taxon>
        <taxon>Agaricomycotina</taxon>
        <taxon>Agaricomycetes</taxon>
        <taxon>Agaricomycetidae</taxon>
        <taxon>Agaricales</taxon>
        <taxon>Agaricineae</taxon>
        <taxon>Strophariaceae</taxon>
        <taxon>Psilocybe</taxon>
    </lineage>
</organism>
<protein>
    <submittedName>
        <fullName evidence="1">Uncharacterized protein</fullName>
    </submittedName>
</protein>
<keyword evidence="2" id="KW-1185">Reference proteome</keyword>
<accession>A0ACB8GFD4</accession>
<evidence type="ECO:0000313" key="2">
    <source>
        <dbReference type="Proteomes" id="UP000664032"/>
    </source>
</evidence>
<gene>
    <name evidence="1" type="ORF">JR316_0013416</name>
</gene>
<name>A0ACB8GFD4_PSICU</name>
<sequence>MPRDIWTKVGLETFLHRANINADAAVWKVDTSLFPSASPVQYCLHNAAHNPTTLSLSSTGRTFLNSTLVSQSDVEHEMPAYPGSICAHQYLGKGVEDEVVGMRDNSACEGCRALGGAANQVNVGSAWVEIRRGELSAY</sequence>
<comment type="caution">
    <text evidence="1">The sequence shown here is derived from an EMBL/GenBank/DDBJ whole genome shotgun (WGS) entry which is preliminary data.</text>
</comment>
<dbReference type="EMBL" id="JAFIQS020000014">
    <property type="protein sequence ID" value="KAH9474253.1"/>
    <property type="molecule type" value="Genomic_DNA"/>
</dbReference>
<proteinExistence type="predicted"/>
<dbReference type="Proteomes" id="UP000664032">
    <property type="component" value="Unassembled WGS sequence"/>
</dbReference>